<dbReference type="GO" id="GO:0032266">
    <property type="term" value="F:phosphatidylinositol-3-phosphate binding"/>
    <property type="evidence" value="ECO:0007669"/>
    <property type="project" value="TreeGrafter"/>
</dbReference>
<dbReference type="Gene3D" id="3.30.1520.10">
    <property type="entry name" value="Phox-like domain"/>
    <property type="match status" value="1"/>
</dbReference>
<dbReference type="GO" id="GO:0030905">
    <property type="term" value="C:retromer, tubulation complex"/>
    <property type="evidence" value="ECO:0007669"/>
    <property type="project" value="TreeGrafter"/>
</dbReference>
<organism evidence="2 3">
    <name type="scientific">Paraglomus brasilianum</name>
    <dbReference type="NCBI Taxonomy" id="144538"/>
    <lineage>
        <taxon>Eukaryota</taxon>
        <taxon>Fungi</taxon>
        <taxon>Fungi incertae sedis</taxon>
        <taxon>Mucoromycota</taxon>
        <taxon>Glomeromycotina</taxon>
        <taxon>Glomeromycetes</taxon>
        <taxon>Paraglomerales</taxon>
        <taxon>Paraglomeraceae</taxon>
        <taxon>Paraglomus</taxon>
    </lineage>
</organism>
<keyword evidence="3" id="KW-1185">Reference proteome</keyword>
<accession>A0A9N8W864</accession>
<dbReference type="PROSITE" id="PS50195">
    <property type="entry name" value="PX"/>
    <property type="match status" value="1"/>
</dbReference>
<proteinExistence type="predicted"/>
<dbReference type="Pfam" id="PF00787">
    <property type="entry name" value="PX"/>
    <property type="match status" value="1"/>
</dbReference>
<dbReference type="EMBL" id="CAJVPI010000104">
    <property type="protein sequence ID" value="CAG8480763.1"/>
    <property type="molecule type" value="Genomic_DNA"/>
</dbReference>
<evidence type="ECO:0000313" key="2">
    <source>
        <dbReference type="EMBL" id="CAG8480763.1"/>
    </source>
</evidence>
<dbReference type="Gene3D" id="1.20.1270.60">
    <property type="entry name" value="Arfaptin homology (AH) domain/BAR domain"/>
    <property type="match status" value="1"/>
</dbReference>
<dbReference type="AlphaFoldDB" id="A0A9N8W864"/>
<dbReference type="OrthoDB" id="9976382at2759"/>
<dbReference type="PANTHER" id="PTHR47433">
    <property type="entry name" value="VACUOLAR PROTEIN SORTING-ASSOCIATED PROTEIN 17"/>
    <property type="match status" value="1"/>
</dbReference>
<reference evidence="2" key="1">
    <citation type="submission" date="2021-06" db="EMBL/GenBank/DDBJ databases">
        <authorList>
            <person name="Kallberg Y."/>
            <person name="Tangrot J."/>
            <person name="Rosling A."/>
        </authorList>
    </citation>
    <scope>NUCLEOTIDE SEQUENCE</scope>
    <source>
        <strain evidence="2">BR232B</strain>
    </source>
</reference>
<dbReference type="Pfam" id="PF09325">
    <property type="entry name" value="Vps5"/>
    <property type="match status" value="1"/>
</dbReference>
<dbReference type="InterPro" id="IPR053055">
    <property type="entry name" value="VPS17"/>
</dbReference>
<sequence>MVVVEEPFINNTASQNRQDSIISQKIPRTKPIKKDATPPAQQEDEYLRITVTSLDRTKRDPIFKLKAATNMPKFKQKTYQLIERAYTEFERLYDSMTYANPECIVLALPSPASSFAASDEDERRVKRSVQQWLNRIASNPVLRHDEELRSFVESSFTFIPTSKPRKRSSGFRLKFSSRTAQDDDHVLTNAKAVATVLEGYMLESTKAVQKLAKSRKSMAVCNTDLGMKAITFATSEQHPPLSSGFRKLGKMLQSIAELQHTQASVEVAILGDFFTYYAINARVVKETLSNRIRITTEYETAKKNTISKRRYIERLKASTSIKPERVDEALEDLEYAKSYEENLGARLIHVTKNLHNELTIYEENRTQDFLSVFKEFTRKQILYEKQQLKAWEDLRPDINAITKKSMRVHALGDEELNPKAVAERLGTYTSSLR</sequence>
<evidence type="ECO:0000313" key="3">
    <source>
        <dbReference type="Proteomes" id="UP000789739"/>
    </source>
</evidence>
<protein>
    <submittedName>
        <fullName evidence="2">9549_t:CDS:1</fullName>
    </submittedName>
</protein>
<dbReference type="SUPFAM" id="SSF103657">
    <property type="entry name" value="BAR/IMD domain-like"/>
    <property type="match status" value="1"/>
</dbReference>
<dbReference type="SUPFAM" id="SSF64268">
    <property type="entry name" value="PX domain"/>
    <property type="match status" value="1"/>
</dbReference>
<dbReference type="InterPro" id="IPR036871">
    <property type="entry name" value="PX_dom_sf"/>
</dbReference>
<dbReference type="GO" id="GO:0005768">
    <property type="term" value="C:endosome"/>
    <property type="evidence" value="ECO:0007669"/>
    <property type="project" value="TreeGrafter"/>
</dbReference>
<dbReference type="InterPro" id="IPR001683">
    <property type="entry name" value="PX_dom"/>
</dbReference>
<dbReference type="InterPro" id="IPR015404">
    <property type="entry name" value="Vps5_C"/>
</dbReference>
<dbReference type="SMART" id="SM00312">
    <property type="entry name" value="PX"/>
    <property type="match status" value="1"/>
</dbReference>
<gene>
    <name evidence="2" type="ORF">PBRASI_LOCUS1566</name>
</gene>
<name>A0A9N8W864_9GLOM</name>
<comment type="caution">
    <text evidence="2">The sequence shown here is derived from an EMBL/GenBank/DDBJ whole genome shotgun (WGS) entry which is preliminary data.</text>
</comment>
<evidence type="ECO:0000259" key="1">
    <source>
        <dbReference type="PROSITE" id="PS50195"/>
    </source>
</evidence>
<dbReference type="GO" id="GO:0005829">
    <property type="term" value="C:cytosol"/>
    <property type="evidence" value="ECO:0007669"/>
    <property type="project" value="GOC"/>
</dbReference>
<dbReference type="GO" id="GO:0006886">
    <property type="term" value="P:intracellular protein transport"/>
    <property type="evidence" value="ECO:0007669"/>
    <property type="project" value="TreeGrafter"/>
</dbReference>
<feature type="domain" description="PX" evidence="1">
    <location>
        <begin position="41"/>
        <end position="158"/>
    </location>
</feature>
<dbReference type="PANTHER" id="PTHR47433:SF1">
    <property type="entry name" value="VACUOLAR PROTEIN SORTING-ASSOCIATED PROTEIN 17"/>
    <property type="match status" value="1"/>
</dbReference>
<dbReference type="Proteomes" id="UP000789739">
    <property type="component" value="Unassembled WGS sequence"/>
</dbReference>
<dbReference type="InterPro" id="IPR027267">
    <property type="entry name" value="AH/BAR_dom_sf"/>
</dbReference>
<dbReference type="GO" id="GO:0042147">
    <property type="term" value="P:retrograde transport, endosome to Golgi"/>
    <property type="evidence" value="ECO:0007669"/>
    <property type="project" value="TreeGrafter"/>
</dbReference>